<feature type="transmembrane region" description="Helical" evidence="2">
    <location>
        <begin position="54"/>
        <end position="78"/>
    </location>
</feature>
<proteinExistence type="predicted"/>
<keyword evidence="4" id="KW-1185">Reference proteome</keyword>
<dbReference type="Proteomes" id="UP001321760">
    <property type="component" value="Unassembled WGS sequence"/>
</dbReference>
<accession>A0AAV9G6A9</accession>
<comment type="caution">
    <text evidence="3">The sequence shown here is derived from an EMBL/GenBank/DDBJ whole genome shotgun (WGS) entry which is preliminary data.</text>
</comment>
<sequence>MASSYSTLPELDPRQNITLEVRRSYPGLEAISSRHRNSSSVLAPPLIQKRSMHFWLLLSTGCLLVAGAIAGSIAGALLSARNSSTNEGSNPSPTVHLPLPSSTASTTPPAESSQTRQTTSTSSATQRRTRTPTATPSPSQTPTLPIRIGNAQGADFKSTISFPDNNSTQAACSYTVILEIDGSENPCGRPFVLSDGFEYVWNGCGGPTWVTWKNPAEEIAMFRALGNGQCVVDEQTWGCGNVTVRGHYKCG</sequence>
<dbReference type="EMBL" id="MU866000">
    <property type="protein sequence ID" value="KAK4443056.1"/>
    <property type="molecule type" value="Genomic_DNA"/>
</dbReference>
<reference evidence="3" key="1">
    <citation type="journal article" date="2023" name="Mol. Phylogenet. Evol.">
        <title>Genome-scale phylogeny and comparative genomics of the fungal order Sordariales.</title>
        <authorList>
            <person name="Hensen N."/>
            <person name="Bonometti L."/>
            <person name="Westerberg I."/>
            <person name="Brannstrom I.O."/>
            <person name="Guillou S."/>
            <person name="Cros-Aarteil S."/>
            <person name="Calhoun S."/>
            <person name="Haridas S."/>
            <person name="Kuo A."/>
            <person name="Mondo S."/>
            <person name="Pangilinan J."/>
            <person name="Riley R."/>
            <person name="LaButti K."/>
            <person name="Andreopoulos B."/>
            <person name="Lipzen A."/>
            <person name="Chen C."/>
            <person name="Yan M."/>
            <person name="Daum C."/>
            <person name="Ng V."/>
            <person name="Clum A."/>
            <person name="Steindorff A."/>
            <person name="Ohm R.A."/>
            <person name="Martin F."/>
            <person name="Silar P."/>
            <person name="Natvig D.O."/>
            <person name="Lalanne C."/>
            <person name="Gautier V."/>
            <person name="Ament-Velasquez S.L."/>
            <person name="Kruys A."/>
            <person name="Hutchinson M.I."/>
            <person name="Powell A.J."/>
            <person name="Barry K."/>
            <person name="Miller A.N."/>
            <person name="Grigoriev I.V."/>
            <person name="Debuchy R."/>
            <person name="Gladieux P."/>
            <person name="Hiltunen Thoren M."/>
            <person name="Johannesson H."/>
        </authorList>
    </citation>
    <scope>NUCLEOTIDE SEQUENCE</scope>
    <source>
        <strain evidence="3">PSN243</strain>
    </source>
</reference>
<evidence type="ECO:0000256" key="1">
    <source>
        <dbReference type="SAM" id="MobiDB-lite"/>
    </source>
</evidence>
<reference evidence="3" key="2">
    <citation type="submission" date="2023-05" db="EMBL/GenBank/DDBJ databases">
        <authorList>
            <consortium name="Lawrence Berkeley National Laboratory"/>
            <person name="Steindorff A."/>
            <person name="Hensen N."/>
            <person name="Bonometti L."/>
            <person name="Westerberg I."/>
            <person name="Brannstrom I.O."/>
            <person name="Guillou S."/>
            <person name="Cros-Aarteil S."/>
            <person name="Calhoun S."/>
            <person name="Haridas S."/>
            <person name="Kuo A."/>
            <person name="Mondo S."/>
            <person name="Pangilinan J."/>
            <person name="Riley R."/>
            <person name="Labutti K."/>
            <person name="Andreopoulos B."/>
            <person name="Lipzen A."/>
            <person name="Chen C."/>
            <person name="Yanf M."/>
            <person name="Daum C."/>
            <person name="Ng V."/>
            <person name="Clum A."/>
            <person name="Ohm R."/>
            <person name="Martin F."/>
            <person name="Silar P."/>
            <person name="Natvig D."/>
            <person name="Lalanne C."/>
            <person name="Gautier V."/>
            <person name="Ament-Velasquez S.L."/>
            <person name="Kruys A."/>
            <person name="Hutchinson M.I."/>
            <person name="Powell A.J."/>
            <person name="Barry K."/>
            <person name="Miller A.N."/>
            <person name="Grigoriev I.V."/>
            <person name="Debuchy R."/>
            <person name="Gladieux P."/>
            <person name="Thoren M.H."/>
            <person name="Johannesson H."/>
        </authorList>
    </citation>
    <scope>NUCLEOTIDE SEQUENCE</scope>
    <source>
        <strain evidence="3">PSN243</strain>
    </source>
</reference>
<name>A0AAV9G6A9_9PEZI</name>
<dbReference type="AlphaFoldDB" id="A0AAV9G6A9"/>
<evidence type="ECO:0008006" key="5">
    <source>
        <dbReference type="Google" id="ProtNLM"/>
    </source>
</evidence>
<feature type="compositionally biased region" description="Low complexity" evidence="1">
    <location>
        <begin position="97"/>
        <end position="143"/>
    </location>
</feature>
<organism evidence="3 4">
    <name type="scientific">Podospora aff. communis PSN243</name>
    <dbReference type="NCBI Taxonomy" id="3040156"/>
    <lineage>
        <taxon>Eukaryota</taxon>
        <taxon>Fungi</taxon>
        <taxon>Dikarya</taxon>
        <taxon>Ascomycota</taxon>
        <taxon>Pezizomycotina</taxon>
        <taxon>Sordariomycetes</taxon>
        <taxon>Sordariomycetidae</taxon>
        <taxon>Sordariales</taxon>
        <taxon>Podosporaceae</taxon>
        <taxon>Podospora</taxon>
    </lineage>
</organism>
<evidence type="ECO:0000313" key="4">
    <source>
        <dbReference type="Proteomes" id="UP001321760"/>
    </source>
</evidence>
<keyword evidence="2" id="KW-1133">Transmembrane helix</keyword>
<protein>
    <recommendedName>
        <fullName evidence="5">Ubiquitin 3 binding protein But2 C-terminal domain-containing protein</fullName>
    </recommendedName>
</protein>
<evidence type="ECO:0000256" key="2">
    <source>
        <dbReference type="SAM" id="Phobius"/>
    </source>
</evidence>
<keyword evidence="2" id="KW-0472">Membrane</keyword>
<evidence type="ECO:0000313" key="3">
    <source>
        <dbReference type="EMBL" id="KAK4443056.1"/>
    </source>
</evidence>
<gene>
    <name evidence="3" type="ORF">QBC34DRAFT_443656</name>
</gene>
<keyword evidence="2" id="KW-0812">Transmembrane</keyword>
<feature type="region of interest" description="Disordered" evidence="1">
    <location>
        <begin position="81"/>
        <end position="145"/>
    </location>
</feature>
<feature type="compositionally biased region" description="Polar residues" evidence="1">
    <location>
        <begin position="81"/>
        <end position="93"/>
    </location>
</feature>